<evidence type="ECO:0000259" key="5">
    <source>
        <dbReference type="Pfam" id="PF00460"/>
    </source>
</evidence>
<reference evidence="8" key="1">
    <citation type="submission" date="2017-12" db="EMBL/GenBank/DDBJ databases">
        <title>Genomic analysis of Paracoccus sp. CBA4604.</title>
        <authorList>
            <person name="Roh S.W."/>
            <person name="Kim J.Y."/>
            <person name="Kim J.S."/>
        </authorList>
    </citation>
    <scope>NUCLEOTIDE SEQUENCE [LARGE SCALE GENOMIC DNA]</scope>
    <source>
        <strain evidence="8">CBA4604</strain>
    </source>
</reference>
<dbReference type="EMBL" id="CP025583">
    <property type="protein sequence ID" value="AUM74561.1"/>
    <property type="molecule type" value="Genomic_DNA"/>
</dbReference>
<name>A0A2K9MFY7_9RHOB</name>
<gene>
    <name evidence="7" type="ORF">CYR75_09950</name>
</gene>
<feature type="compositionally biased region" description="Basic and acidic residues" evidence="4">
    <location>
        <begin position="63"/>
        <end position="84"/>
    </location>
</feature>
<protein>
    <submittedName>
        <fullName evidence="7">Flagellar basal body rod protein FlgC</fullName>
    </submittedName>
</protein>
<sequence length="130" mass="14571">MEGPVTATRIAAFGMRAQADRLRHVSENIANADTPGYRRKLVSFDAVMERGRPSGLVTASQPRLDRSELPEIHDPAHPMADERGFYRGSNVDLVTEMADAREAGRSYEANLRIFEQSRQMSASLLDLLRR</sequence>
<evidence type="ECO:0000256" key="1">
    <source>
        <dbReference type="ARBA" id="ARBA00004117"/>
    </source>
</evidence>
<organism evidence="7 8">
    <name type="scientific">Paracoccus jeotgali</name>
    <dbReference type="NCBI Taxonomy" id="2065379"/>
    <lineage>
        <taxon>Bacteria</taxon>
        <taxon>Pseudomonadati</taxon>
        <taxon>Pseudomonadota</taxon>
        <taxon>Alphaproteobacteria</taxon>
        <taxon>Rhodobacterales</taxon>
        <taxon>Paracoccaceae</taxon>
        <taxon>Paracoccus</taxon>
    </lineage>
</organism>
<evidence type="ECO:0000256" key="4">
    <source>
        <dbReference type="SAM" id="MobiDB-lite"/>
    </source>
</evidence>
<keyword evidence="7" id="KW-0969">Cilium</keyword>
<keyword evidence="7" id="KW-0282">Flagellum</keyword>
<evidence type="ECO:0000313" key="7">
    <source>
        <dbReference type="EMBL" id="AUM74561.1"/>
    </source>
</evidence>
<feature type="region of interest" description="Disordered" evidence="4">
    <location>
        <begin position="53"/>
        <end position="84"/>
    </location>
</feature>
<dbReference type="GO" id="GO:0071978">
    <property type="term" value="P:bacterial-type flagellum-dependent swarming motility"/>
    <property type="evidence" value="ECO:0007669"/>
    <property type="project" value="TreeGrafter"/>
</dbReference>
<dbReference type="AlphaFoldDB" id="A0A2K9MFY7"/>
<dbReference type="NCBIfam" id="NF009275">
    <property type="entry name" value="PRK12632.1"/>
    <property type="match status" value="1"/>
</dbReference>
<dbReference type="InterPro" id="IPR010930">
    <property type="entry name" value="Flg_bb/hook_C_dom"/>
</dbReference>
<dbReference type="PANTHER" id="PTHR30435:SF2">
    <property type="entry name" value="FLAGELLAR BASAL-BODY ROD PROTEIN FLGC"/>
    <property type="match status" value="1"/>
</dbReference>
<dbReference type="Pfam" id="PF00460">
    <property type="entry name" value="Flg_bb_rod"/>
    <property type="match status" value="1"/>
</dbReference>
<keyword evidence="7" id="KW-0966">Cell projection</keyword>
<dbReference type="KEGG" id="paru:CYR75_09950"/>
<dbReference type="OrthoDB" id="9813951at2"/>
<keyword evidence="3" id="KW-0975">Bacterial flagellum</keyword>
<accession>A0A2K9MFY7</accession>
<evidence type="ECO:0000259" key="6">
    <source>
        <dbReference type="Pfam" id="PF06429"/>
    </source>
</evidence>
<dbReference type="PANTHER" id="PTHR30435">
    <property type="entry name" value="FLAGELLAR PROTEIN"/>
    <property type="match status" value="1"/>
</dbReference>
<feature type="domain" description="Flagellar basal body rod protein N-terminal" evidence="5">
    <location>
        <begin position="10"/>
        <end position="38"/>
    </location>
</feature>
<proteinExistence type="inferred from homology"/>
<evidence type="ECO:0000256" key="2">
    <source>
        <dbReference type="ARBA" id="ARBA00009677"/>
    </source>
</evidence>
<dbReference type="RefSeq" id="WP_101499907.1">
    <property type="nucleotide sequence ID" value="NZ_CP025583.1"/>
</dbReference>
<keyword evidence="8" id="KW-1185">Reference proteome</keyword>
<comment type="subcellular location">
    <subcellularLocation>
        <location evidence="1">Bacterial flagellum basal body</location>
    </subcellularLocation>
</comment>
<dbReference type="Pfam" id="PF06429">
    <property type="entry name" value="Flg_bbr_C"/>
    <property type="match status" value="1"/>
</dbReference>
<feature type="domain" description="Flagellar basal-body/hook protein C-terminal" evidence="6">
    <location>
        <begin position="84"/>
        <end position="127"/>
    </location>
</feature>
<dbReference type="InterPro" id="IPR001444">
    <property type="entry name" value="Flag_bb_rod_N"/>
</dbReference>
<evidence type="ECO:0000313" key="8">
    <source>
        <dbReference type="Proteomes" id="UP000234882"/>
    </source>
</evidence>
<evidence type="ECO:0000256" key="3">
    <source>
        <dbReference type="ARBA" id="ARBA00023143"/>
    </source>
</evidence>
<comment type="similarity">
    <text evidence="2">Belongs to the flagella basal body rod proteins family.</text>
</comment>
<dbReference type="GO" id="GO:0009425">
    <property type="term" value="C:bacterial-type flagellum basal body"/>
    <property type="evidence" value="ECO:0007669"/>
    <property type="project" value="UniProtKB-SubCell"/>
</dbReference>
<dbReference type="Proteomes" id="UP000234882">
    <property type="component" value="Chromosome"/>
</dbReference>